<dbReference type="GO" id="GO:0002758">
    <property type="term" value="P:innate immune response-activating signaling pathway"/>
    <property type="evidence" value="ECO:0007669"/>
    <property type="project" value="UniProtKB-ARBA"/>
</dbReference>
<dbReference type="OrthoDB" id="629305at2759"/>
<keyword evidence="4" id="KW-0547">Nucleotide-binding</keyword>
<evidence type="ECO:0000256" key="2">
    <source>
        <dbReference type="ARBA" id="ARBA00022614"/>
    </source>
</evidence>
<dbReference type="KEGG" id="obr:102702139"/>
<keyword evidence="2" id="KW-0433">Leucine-rich repeat</keyword>
<dbReference type="HOGENOM" id="CLU_000837_25_2_1"/>
<dbReference type="Pfam" id="PF23559">
    <property type="entry name" value="WHD_DRP"/>
    <property type="match status" value="1"/>
</dbReference>
<dbReference type="Pfam" id="PF00931">
    <property type="entry name" value="NB-ARC"/>
    <property type="match status" value="1"/>
</dbReference>
<evidence type="ECO:0008006" key="13">
    <source>
        <dbReference type="Google" id="ProtNLM"/>
    </source>
</evidence>
<evidence type="ECO:0000313" key="11">
    <source>
        <dbReference type="EnsemblPlants" id="OB11G15880.1"/>
    </source>
</evidence>
<name>J3N702_ORYBR</name>
<dbReference type="eggNOG" id="KOG4658">
    <property type="taxonomic scope" value="Eukaryota"/>
</dbReference>
<keyword evidence="6" id="KW-0175">Coiled coil</keyword>
<dbReference type="InterPro" id="IPR032675">
    <property type="entry name" value="LRR_dom_sf"/>
</dbReference>
<organism evidence="11">
    <name type="scientific">Oryza brachyantha</name>
    <name type="common">malo sina</name>
    <dbReference type="NCBI Taxonomy" id="4533"/>
    <lineage>
        <taxon>Eukaryota</taxon>
        <taxon>Viridiplantae</taxon>
        <taxon>Streptophyta</taxon>
        <taxon>Embryophyta</taxon>
        <taxon>Tracheophyta</taxon>
        <taxon>Spermatophyta</taxon>
        <taxon>Magnoliopsida</taxon>
        <taxon>Liliopsida</taxon>
        <taxon>Poales</taxon>
        <taxon>Poaceae</taxon>
        <taxon>BOP clade</taxon>
        <taxon>Oryzoideae</taxon>
        <taxon>Oryzeae</taxon>
        <taxon>Oryzinae</taxon>
        <taxon>Oryza</taxon>
    </lineage>
</organism>
<evidence type="ECO:0000259" key="9">
    <source>
        <dbReference type="Pfam" id="PF23559"/>
    </source>
</evidence>
<evidence type="ECO:0000256" key="5">
    <source>
        <dbReference type="ARBA" id="ARBA00022821"/>
    </source>
</evidence>
<dbReference type="SUPFAM" id="SSF52058">
    <property type="entry name" value="L domain-like"/>
    <property type="match status" value="1"/>
</dbReference>
<dbReference type="OMA" id="PELMGHM"/>
<dbReference type="EnsemblPlants" id="OB11G15880.1">
    <property type="protein sequence ID" value="OB11G15880.1"/>
    <property type="gene ID" value="OB11G15880"/>
</dbReference>
<dbReference type="InterPro" id="IPR027417">
    <property type="entry name" value="P-loop_NTPase"/>
</dbReference>
<keyword evidence="3" id="KW-0677">Repeat</keyword>
<dbReference type="RefSeq" id="XP_015698140.1">
    <property type="nucleotide sequence ID" value="XM_015842654.1"/>
</dbReference>
<dbReference type="GO" id="GO:0042742">
    <property type="term" value="P:defense response to bacterium"/>
    <property type="evidence" value="ECO:0007669"/>
    <property type="project" value="UniProtKB-ARBA"/>
</dbReference>
<dbReference type="Pfam" id="PF18052">
    <property type="entry name" value="Rx_N"/>
    <property type="match status" value="1"/>
</dbReference>
<dbReference type="STRING" id="4533.J3N702"/>
<reference evidence="11" key="2">
    <citation type="submission" date="2013-04" db="UniProtKB">
        <authorList>
            <consortium name="EnsemblPlants"/>
        </authorList>
    </citation>
    <scope>IDENTIFICATION</scope>
</reference>
<evidence type="ECO:0000259" key="8">
    <source>
        <dbReference type="Pfam" id="PF18052"/>
    </source>
</evidence>
<dbReference type="InterPro" id="IPR036388">
    <property type="entry name" value="WH-like_DNA-bd_sf"/>
</dbReference>
<evidence type="ECO:0000259" key="7">
    <source>
        <dbReference type="Pfam" id="PF00931"/>
    </source>
</evidence>
<protein>
    <recommendedName>
        <fullName evidence="13">NB-ARC domain-containing protein</fullName>
    </recommendedName>
</protein>
<dbReference type="InterPro" id="IPR002182">
    <property type="entry name" value="NB-ARC"/>
</dbReference>
<accession>J3N702</accession>
<evidence type="ECO:0000256" key="3">
    <source>
        <dbReference type="ARBA" id="ARBA00022737"/>
    </source>
</evidence>
<dbReference type="InterPro" id="IPR041118">
    <property type="entry name" value="Rx_N"/>
</dbReference>
<dbReference type="PANTHER" id="PTHR23155">
    <property type="entry name" value="DISEASE RESISTANCE PROTEIN RP"/>
    <property type="match status" value="1"/>
</dbReference>
<evidence type="ECO:0000256" key="1">
    <source>
        <dbReference type="ARBA" id="ARBA00008894"/>
    </source>
</evidence>
<gene>
    <name evidence="11" type="primary">LOC102702139</name>
</gene>
<feature type="domain" description="NB-ARC" evidence="7">
    <location>
        <begin position="182"/>
        <end position="338"/>
    </location>
</feature>
<dbReference type="FunFam" id="1.10.10.10:FF:000322">
    <property type="entry name" value="Probable disease resistance protein At1g63360"/>
    <property type="match status" value="1"/>
</dbReference>
<reference evidence="11" key="1">
    <citation type="journal article" date="2013" name="Nat. Commun.">
        <title>Whole-genome sequencing of Oryza brachyantha reveals mechanisms underlying Oryza genome evolution.</title>
        <authorList>
            <person name="Chen J."/>
            <person name="Huang Q."/>
            <person name="Gao D."/>
            <person name="Wang J."/>
            <person name="Lang Y."/>
            <person name="Liu T."/>
            <person name="Li B."/>
            <person name="Bai Z."/>
            <person name="Luis Goicoechea J."/>
            <person name="Liang C."/>
            <person name="Chen C."/>
            <person name="Zhang W."/>
            <person name="Sun S."/>
            <person name="Liao Y."/>
            <person name="Zhang X."/>
            <person name="Yang L."/>
            <person name="Song C."/>
            <person name="Wang M."/>
            <person name="Shi J."/>
            <person name="Liu G."/>
            <person name="Liu J."/>
            <person name="Zhou H."/>
            <person name="Zhou W."/>
            <person name="Yu Q."/>
            <person name="An N."/>
            <person name="Chen Y."/>
            <person name="Cai Q."/>
            <person name="Wang B."/>
            <person name="Liu B."/>
            <person name="Min J."/>
            <person name="Huang Y."/>
            <person name="Wu H."/>
            <person name="Li Z."/>
            <person name="Zhang Y."/>
            <person name="Yin Y."/>
            <person name="Song W."/>
            <person name="Jiang J."/>
            <person name="Jackson S.A."/>
            <person name="Wing R.A."/>
            <person name="Wang J."/>
            <person name="Chen M."/>
        </authorList>
    </citation>
    <scope>NUCLEOTIDE SEQUENCE [LARGE SCALE GENOMIC DNA]</scope>
    <source>
        <strain evidence="11">cv. IRGC 101232</strain>
    </source>
</reference>
<dbReference type="Proteomes" id="UP000006038">
    <property type="component" value="Chromosome 11"/>
</dbReference>
<dbReference type="GO" id="GO:0043531">
    <property type="term" value="F:ADP binding"/>
    <property type="evidence" value="ECO:0007669"/>
    <property type="project" value="InterPro"/>
</dbReference>
<dbReference type="GeneID" id="102702139"/>
<comment type="similarity">
    <text evidence="1">Belongs to the disease resistance NB-LRR family.</text>
</comment>
<evidence type="ECO:0000256" key="4">
    <source>
        <dbReference type="ARBA" id="ARBA00022741"/>
    </source>
</evidence>
<dbReference type="InterPro" id="IPR044974">
    <property type="entry name" value="Disease_R_plants"/>
</dbReference>
<dbReference type="PANTHER" id="PTHR23155:SF1233">
    <property type="entry name" value="DISEASE RESISTANCE PROTEIN RGA4"/>
    <property type="match status" value="1"/>
</dbReference>
<keyword evidence="12" id="KW-1185">Reference proteome</keyword>
<dbReference type="Gene3D" id="1.20.5.4130">
    <property type="match status" value="1"/>
</dbReference>
<dbReference type="Pfam" id="PF23598">
    <property type="entry name" value="LRR_14"/>
    <property type="match status" value="1"/>
</dbReference>
<dbReference type="Gene3D" id="1.10.10.10">
    <property type="entry name" value="Winged helix-like DNA-binding domain superfamily/Winged helix DNA-binding domain"/>
    <property type="match status" value="1"/>
</dbReference>
<feature type="domain" description="Disease resistance R13L4/SHOC-2-like LRR" evidence="10">
    <location>
        <begin position="548"/>
        <end position="902"/>
    </location>
</feature>
<dbReference type="PRINTS" id="PR00364">
    <property type="entry name" value="DISEASERSIST"/>
</dbReference>
<feature type="domain" description="Disease resistance protein winged helix" evidence="9">
    <location>
        <begin position="431"/>
        <end position="502"/>
    </location>
</feature>
<dbReference type="InterPro" id="IPR058922">
    <property type="entry name" value="WHD_DRP"/>
</dbReference>
<dbReference type="SUPFAM" id="SSF52540">
    <property type="entry name" value="P-loop containing nucleoside triphosphate hydrolases"/>
    <property type="match status" value="1"/>
</dbReference>
<dbReference type="Gramene" id="OB11G15880.1">
    <property type="protein sequence ID" value="OB11G15880.1"/>
    <property type="gene ID" value="OB11G15880"/>
</dbReference>
<dbReference type="AlphaFoldDB" id="J3N702"/>
<sequence length="944" mass="105778">MEAALLSVLLKNLASRMLSLVDQKYNLYKGFEGDAKFLTMELAMIHGAIDEGLSAAATTAGNRGSSVLHLSIEEIRDLARDMEDCVDRIVYHETREQQASRIARPLNFARLQLAKEMQRLRKRAEEAKERRERYTVPVVLGQSPPTTLGDGESPQQAELVGIDGPREELLAHLGEAGGEGEKKKTLKVISIVGFRGLGKTALARELYNSDLGQSFSKRAWVSAAHRSPMEVLMDIIRQVSKTTASDASAVDLHQLNAALGDQLTNSRYFIVIDDMQRDLWSTIGSAFPKDGFSSRIVVTTTMQSVAKACRSANSYVYKIRRLDKRQSKTLFLNNACPEEYSDYPQPDSAQILKKCDGQALALVTVGKFVLENMEWPTGANCNNAHNYLRHHLENKSENCEDALQRMRQVLIHHYSMLSDHALRACFLYVGMFPSGYPIRRKRLLRRWSAEGFVEALPSGSTPDPAAENFNNLIDRNIIQPIALSSNEEVKTCQTYGMMREFILLRSISQDFISFCDDGKLQYQHVRRLCLQNNTAVDGGSLDIDLSLVRSLVVFGKAGKTILNFKKYRLLRVLDLEECTDLDDNHLGHVCKLFLLRYLSLGGKVTTLPEEITKLKLLETLDLKKTGVNILSTEVIKLPHLTNLLGKFKLLNKAKRINELQKFLSSVNCRLQTLTGFITDGSEGFPELMGHMKQLRKVKVWCTELSSSSSGFTNLQNAIQNFIHDENSASNDPRSLSLNFDNCPEDFLYKLKAQCYLRSLKLHGKLLKLPQFVVQLRGLQELCISSSPKLSAGLLSALSNLRKLKYLKLIADELDKFIIKDNGLPSLLSLCFVLIRPTFPVMKENALRFLKSLHLLCENLDGLSGININGLKRLEEVILHANVKETTQVAWESAAMEHPNRPKVLVLEKVDLTDGGHEEDESTVALQGQELGNGAQIDELNNATK</sequence>
<dbReference type="GO" id="GO:0009626">
    <property type="term" value="P:plant-type hypersensitive response"/>
    <property type="evidence" value="ECO:0007669"/>
    <property type="project" value="UniProtKB-ARBA"/>
</dbReference>
<evidence type="ECO:0000256" key="6">
    <source>
        <dbReference type="ARBA" id="ARBA00023054"/>
    </source>
</evidence>
<evidence type="ECO:0000259" key="10">
    <source>
        <dbReference type="Pfam" id="PF23598"/>
    </source>
</evidence>
<feature type="domain" description="Disease resistance N-terminal" evidence="8">
    <location>
        <begin position="10"/>
        <end position="100"/>
    </location>
</feature>
<proteinExistence type="inferred from homology"/>
<dbReference type="Gene3D" id="3.80.10.10">
    <property type="entry name" value="Ribonuclease Inhibitor"/>
    <property type="match status" value="1"/>
</dbReference>
<keyword evidence="5" id="KW-0611">Plant defense</keyword>
<evidence type="ECO:0000313" key="12">
    <source>
        <dbReference type="Proteomes" id="UP000006038"/>
    </source>
</evidence>
<dbReference type="InterPro" id="IPR055414">
    <property type="entry name" value="LRR_R13L4/SHOC2-like"/>
</dbReference>
<dbReference type="Gene3D" id="3.40.50.300">
    <property type="entry name" value="P-loop containing nucleotide triphosphate hydrolases"/>
    <property type="match status" value="1"/>
</dbReference>